<evidence type="ECO:0000313" key="2">
    <source>
        <dbReference type="WBParaSite" id="SMTH1_88130.1"/>
    </source>
</evidence>
<reference evidence="2" key="1">
    <citation type="submission" date="2023-11" db="UniProtKB">
        <authorList>
            <consortium name="WormBaseParasite"/>
        </authorList>
    </citation>
    <scope>IDENTIFICATION</scope>
</reference>
<proteinExistence type="predicted"/>
<dbReference type="Proteomes" id="UP000050791">
    <property type="component" value="Unassembled WGS sequence"/>
</dbReference>
<dbReference type="GO" id="GO:0005869">
    <property type="term" value="C:dynactin complex"/>
    <property type="evidence" value="ECO:0007669"/>
    <property type="project" value="InterPro"/>
</dbReference>
<name>A0AA85BX98_9TREM</name>
<organism evidence="1 2">
    <name type="scientific">Schistosoma mattheei</name>
    <dbReference type="NCBI Taxonomy" id="31246"/>
    <lineage>
        <taxon>Eukaryota</taxon>
        <taxon>Metazoa</taxon>
        <taxon>Spiralia</taxon>
        <taxon>Lophotrochozoa</taxon>
        <taxon>Platyhelminthes</taxon>
        <taxon>Trematoda</taxon>
        <taxon>Digenea</taxon>
        <taxon>Strigeidida</taxon>
        <taxon>Schistosomatoidea</taxon>
        <taxon>Schistosomatidae</taxon>
        <taxon>Schistosoma</taxon>
    </lineage>
</organism>
<dbReference type="PANTHER" id="PTHR28360:SF1">
    <property type="entry name" value="DYNACTIN SUBUNIT 3"/>
    <property type="match status" value="1"/>
</dbReference>
<accession>A0AA85BX98</accession>
<dbReference type="PANTHER" id="PTHR28360">
    <property type="entry name" value="DYNACTIN SUBUNIT 3"/>
    <property type="match status" value="1"/>
</dbReference>
<dbReference type="Pfam" id="PF07426">
    <property type="entry name" value="Dynactin_p22"/>
    <property type="match status" value="1"/>
</dbReference>
<sequence>MQSIRLLNLLPRGSVTACSLRLVSTTNSSPPHNLDSKTQKTVESIKNEKNKSTGTIYNVPEYYEHKTFELVDQLYELYSAISVAEKRPVSSKLLSRINEIQKYTDPNFMEDDTLLAQSKIEIILAQRDRIEKIGSDLEKISKLRDCLNHPAFGEISMLKQKFEDLRMVHNDQYVMSEKLIADTQALLDTYHNLIRDTSKLFIYWNQRALATGSSVDSSDS</sequence>
<dbReference type="GO" id="GO:0061640">
    <property type="term" value="P:cytoskeleton-dependent cytokinesis"/>
    <property type="evidence" value="ECO:0007669"/>
    <property type="project" value="InterPro"/>
</dbReference>
<dbReference type="InterPro" id="IPR009991">
    <property type="entry name" value="DCTN3"/>
</dbReference>
<dbReference type="AlphaFoldDB" id="A0AA85BX98"/>
<evidence type="ECO:0000313" key="1">
    <source>
        <dbReference type="Proteomes" id="UP000050791"/>
    </source>
</evidence>
<dbReference type="WBParaSite" id="SMTH1_88130.1">
    <property type="protein sequence ID" value="SMTH1_88130.1"/>
    <property type="gene ID" value="SMTH1_88130"/>
</dbReference>
<protein>
    <submittedName>
        <fullName evidence="2">Uncharacterized protein</fullName>
    </submittedName>
</protein>